<dbReference type="STRING" id="76947.GCA_002080435_02592"/>
<organism evidence="1 2">
    <name type="scientific">Sphingobium herbicidovorans (strain ATCC 700291 / DSM 11019 / CCUG 56400 / KCTC 2939 / LMG 18315 / NBRC 16415 / MH)</name>
    <name type="common">Sphingomonas herbicidovorans</name>
    <dbReference type="NCBI Taxonomy" id="1219045"/>
    <lineage>
        <taxon>Bacteria</taxon>
        <taxon>Pseudomonadati</taxon>
        <taxon>Pseudomonadota</taxon>
        <taxon>Alphaproteobacteria</taxon>
        <taxon>Sphingomonadales</taxon>
        <taxon>Sphingomonadaceae</taxon>
        <taxon>Sphingobium</taxon>
    </lineage>
</organism>
<reference evidence="1" key="1">
    <citation type="submission" date="2014-08" db="EMBL/GenBank/DDBJ databases">
        <title>Draft genome sequences of Sphingobium herbicidovorans.</title>
        <authorList>
            <person name="Gan H.M."/>
            <person name="Gan H.Y."/>
            <person name="Savka M.A."/>
        </authorList>
    </citation>
    <scope>NUCLEOTIDE SEQUENCE [LARGE SCALE GENOMIC DNA]</scope>
    <source>
        <strain evidence="1">NBRC 16415</strain>
    </source>
</reference>
<sequence>MNGLTSYVPLADEAAAAVKRREAQFPELIVAGKISGEQAAQEIRVWRSIASDWHWVVSLERRDAEPATLEEKVAALEESCRRAERALRKAFAAADSSVRTAWQREMPIALIADRYGEAAAPFLTEWDRYWRFADLFTWYRRDLPGSDRYGIAHFVERHIQTARQMRAAA</sequence>
<proteinExistence type="predicted"/>
<dbReference type="PATRIC" id="fig|1219045.3.peg.1504"/>
<dbReference type="AlphaFoldDB" id="A0A086PBJ4"/>
<accession>A0A086PBJ4</accession>
<evidence type="ECO:0000313" key="2">
    <source>
        <dbReference type="Proteomes" id="UP000024284"/>
    </source>
</evidence>
<dbReference type="OrthoDB" id="7476207at2"/>
<dbReference type="Proteomes" id="UP000024284">
    <property type="component" value="Unassembled WGS sequence"/>
</dbReference>
<name>A0A086PBJ4_SPHHM</name>
<protein>
    <submittedName>
        <fullName evidence="1">Uncharacterized protein</fullName>
    </submittedName>
</protein>
<keyword evidence="2" id="KW-1185">Reference proteome</keyword>
<dbReference type="RefSeq" id="WP_037464154.1">
    <property type="nucleotide sequence ID" value="NZ_BCZD01000024.1"/>
</dbReference>
<comment type="caution">
    <text evidence="1">The sequence shown here is derived from an EMBL/GenBank/DDBJ whole genome shotgun (WGS) entry which is preliminary data.</text>
</comment>
<gene>
    <name evidence="1" type="ORF">BV98_001474</name>
</gene>
<evidence type="ECO:0000313" key="1">
    <source>
        <dbReference type="EMBL" id="KFG90762.1"/>
    </source>
</evidence>
<dbReference type="EMBL" id="JFZA02000011">
    <property type="protein sequence ID" value="KFG90762.1"/>
    <property type="molecule type" value="Genomic_DNA"/>
</dbReference>